<proteinExistence type="predicted"/>
<dbReference type="InterPro" id="IPR005835">
    <property type="entry name" value="NTP_transferase_dom"/>
</dbReference>
<evidence type="ECO:0000259" key="1">
    <source>
        <dbReference type="Pfam" id="PF00483"/>
    </source>
</evidence>
<dbReference type="EMBL" id="CP029210">
    <property type="protein sequence ID" value="AWI54466.1"/>
    <property type="molecule type" value="Genomic_DNA"/>
</dbReference>
<feature type="domain" description="Nucleotidyl transferase" evidence="1">
    <location>
        <begin position="3"/>
        <end position="246"/>
    </location>
</feature>
<dbReference type="CDD" id="cd04181">
    <property type="entry name" value="NTP_transferase"/>
    <property type="match status" value="1"/>
</dbReference>
<name>A0A2U8FW78_9BURK</name>
<reference evidence="2 3" key="1">
    <citation type="submission" date="2018-05" db="EMBL/GenBank/DDBJ databases">
        <title>complete genome sequence of Aquabacterium olei NBRC 110486.</title>
        <authorList>
            <person name="Tang B."/>
            <person name="Chang J."/>
            <person name="Zhang L."/>
            <person name="Yang H."/>
        </authorList>
    </citation>
    <scope>NUCLEOTIDE SEQUENCE [LARGE SCALE GENOMIC DNA]</scope>
    <source>
        <strain evidence="2 3">NBRC 110486</strain>
    </source>
</reference>
<dbReference type="PANTHER" id="PTHR22572">
    <property type="entry name" value="SUGAR-1-PHOSPHATE GUANYL TRANSFERASE"/>
    <property type="match status" value="1"/>
</dbReference>
<accession>A0A2U8FW78</accession>
<dbReference type="GO" id="GO:0016740">
    <property type="term" value="F:transferase activity"/>
    <property type="evidence" value="ECO:0007669"/>
    <property type="project" value="UniProtKB-KW"/>
</dbReference>
<protein>
    <submittedName>
        <fullName evidence="2">Mannose-1-phosphate guanyltransferase</fullName>
    </submittedName>
</protein>
<dbReference type="AlphaFoldDB" id="A0A2U8FW78"/>
<dbReference type="Proteomes" id="UP000244892">
    <property type="component" value="Chromosome"/>
</dbReference>
<dbReference type="KEGG" id="aon:DEH84_14320"/>
<dbReference type="InterPro" id="IPR050486">
    <property type="entry name" value="Mannose-1P_guanyltransferase"/>
</dbReference>
<dbReference type="InterPro" id="IPR011004">
    <property type="entry name" value="Trimer_LpxA-like_sf"/>
</dbReference>
<evidence type="ECO:0000313" key="2">
    <source>
        <dbReference type="EMBL" id="AWI54466.1"/>
    </source>
</evidence>
<evidence type="ECO:0000313" key="3">
    <source>
        <dbReference type="Proteomes" id="UP000244892"/>
    </source>
</evidence>
<gene>
    <name evidence="2" type="ORF">DEH84_14320</name>
</gene>
<organism evidence="2 3">
    <name type="scientific">Aquabacterium olei</name>
    <dbReference type="NCBI Taxonomy" id="1296669"/>
    <lineage>
        <taxon>Bacteria</taxon>
        <taxon>Pseudomonadati</taxon>
        <taxon>Pseudomonadota</taxon>
        <taxon>Betaproteobacteria</taxon>
        <taxon>Burkholderiales</taxon>
        <taxon>Aquabacterium</taxon>
    </lineage>
</organism>
<dbReference type="Gene3D" id="3.90.550.10">
    <property type="entry name" value="Spore Coat Polysaccharide Biosynthesis Protein SpsA, Chain A"/>
    <property type="match status" value="1"/>
</dbReference>
<dbReference type="SUPFAM" id="SSF53448">
    <property type="entry name" value="Nucleotide-diphospho-sugar transferases"/>
    <property type="match status" value="1"/>
</dbReference>
<dbReference type="OrthoDB" id="9788272at2"/>
<keyword evidence="2" id="KW-0808">Transferase</keyword>
<dbReference type="Pfam" id="PF00483">
    <property type="entry name" value="NTP_transferase"/>
    <property type="match status" value="1"/>
</dbReference>
<dbReference type="InterPro" id="IPR029044">
    <property type="entry name" value="Nucleotide-diphossugar_trans"/>
</dbReference>
<keyword evidence="3" id="KW-1185">Reference proteome</keyword>
<dbReference type="Gene3D" id="2.160.10.10">
    <property type="entry name" value="Hexapeptide repeat proteins"/>
    <property type="match status" value="1"/>
</dbReference>
<sequence length="367" mass="40477">MAKAMILAAGQGTRVRPLTKQTPKPMVPILGKPVMEYIIEHLARYGVTDIMVNVAFNHWKIENYFGDGHRFGVNIGYAYEGVREHGEIVPKPLGSAGGMRRIQDFSGFFDETTIVLCGDAIIDLDIKAALFEHKAKEALASVVTLEVPRDQVKNYGIVVAGKDGKVESFQEKPSPEEARSNLASTGIYIFEPAVVDLIPPGKEFDIGSQLFPMLVEKGLPFYAQSRFFNWIDIGRVADYWAVCQRVLRGEIAQMDMPGKEVRPGVWVGLNTSVDWDSVNITGPVYIGSGSCVEKGVTIEGPAWIGHGCRLREGSKVVRSVLFEYTRLGEGAVFDEVVASPVYCVDRHGRTTYQGDETTSLRWGDARA</sequence>
<dbReference type="SUPFAM" id="SSF51161">
    <property type="entry name" value="Trimeric LpxA-like enzymes"/>
    <property type="match status" value="1"/>
</dbReference>